<protein>
    <submittedName>
        <fullName evidence="1">Uncharacterized protein</fullName>
    </submittedName>
</protein>
<sequence length="186" mass="20634">MMGTMTQLYSLVSTAPTRGDVIDIADPDRRIWNALVMGEDADPLDRAIQHGARITAEAQGRFRPRMLEKSDYLSANLPIPLFSERLAAHVPGYACAITCKGKELTFVLPRIREYRDLLDPDATSWRTSSSGSRFPLSVVYRGDASDDFLLARDRTYPSMVLASQAFVDLCAAERLNIDFAPVTMSA</sequence>
<comment type="caution">
    <text evidence="1">The sequence shown here is derived from an EMBL/GenBank/DDBJ whole genome shotgun (WGS) entry which is preliminary data.</text>
</comment>
<dbReference type="OrthoDB" id="6636584at2"/>
<evidence type="ECO:0000313" key="2">
    <source>
        <dbReference type="Proteomes" id="UP000253508"/>
    </source>
</evidence>
<name>A0A367XVU6_9MICO</name>
<dbReference type="AlphaFoldDB" id="A0A367XVU6"/>
<dbReference type="Proteomes" id="UP000253508">
    <property type="component" value="Unassembled WGS sequence"/>
</dbReference>
<keyword evidence="2" id="KW-1185">Reference proteome</keyword>
<dbReference type="EMBL" id="QORO01000006">
    <property type="protein sequence ID" value="RCK56921.1"/>
    <property type="molecule type" value="Genomic_DNA"/>
</dbReference>
<proteinExistence type="predicted"/>
<reference evidence="1 2" key="1">
    <citation type="submission" date="2018-07" db="EMBL/GenBank/DDBJ databases">
        <title>Microbacterium endoborsara sp. nov., a novel actinobacterium isolated from Borszczowia aralocaspica.</title>
        <authorList>
            <person name="An D."/>
        </authorList>
    </citation>
    <scope>NUCLEOTIDE SEQUENCE [LARGE SCALE GENOMIC DNA]</scope>
    <source>
        <strain evidence="1 2">C1.15228</strain>
    </source>
</reference>
<organism evidence="1 2">
    <name type="scientific">Microbacterium sorbitolivorans</name>
    <dbReference type="NCBI Taxonomy" id="1867410"/>
    <lineage>
        <taxon>Bacteria</taxon>
        <taxon>Bacillati</taxon>
        <taxon>Actinomycetota</taxon>
        <taxon>Actinomycetes</taxon>
        <taxon>Micrococcales</taxon>
        <taxon>Microbacteriaceae</taxon>
        <taxon>Microbacterium</taxon>
    </lineage>
</organism>
<gene>
    <name evidence="1" type="ORF">DTO57_13665</name>
</gene>
<accession>A0A367XVU6</accession>
<evidence type="ECO:0000313" key="1">
    <source>
        <dbReference type="EMBL" id="RCK56921.1"/>
    </source>
</evidence>